<evidence type="ECO:0000256" key="10">
    <source>
        <dbReference type="PIRSR" id="PIRSR004682-1"/>
    </source>
</evidence>
<dbReference type="Proteomes" id="UP000238326">
    <property type="component" value="Unassembled WGS sequence"/>
</dbReference>
<evidence type="ECO:0000256" key="1">
    <source>
        <dbReference type="ARBA" id="ARBA00004496"/>
    </source>
</evidence>
<feature type="binding site" evidence="11">
    <location>
        <begin position="120"/>
        <end position="121"/>
    </location>
    <ligand>
        <name>substrate</name>
    </ligand>
</feature>
<feature type="binding site" evidence="13">
    <location>
        <position position="102"/>
    </location>
    <ligand>
        <name>Zn(2+)</name>
        <dbReference type="ChEBI" id="CHEBI:29105"/>
    </ligand>
</feature>
<dbReference type="GO" id="GO:0005975">
    <property type="term" value="P:carbohydrate metabolic process"/>
    <property type="evidence" value="ECO:0007669"/>
    <property type="project" value="InterPro"/>
</dbReference>
<protein>
    <recommendedName>
        <fullName evidence="7 9">D,D-heptose 1,7-bisphosphate phosphatase</fullName>
        <ecNumber evidence="9">3.1.3.-</ecNumber>
    </recommendedName>
</protein>
<dbReference type="PIRSF" id="PIRSF004682">
    <property type="entry name" value="GmhB"/>
    <property type="match status" value="1"/>
</dbReference>
<comment type="subcellular location">
    <subcellularLocation>
        <location evidence="1 9">Cytoplasm</location>
    </subcellularLocation>
</comment>
<comment type="cofactor">
    <cofactor evidence="13">
        <name>Mg(2+)</name>
        <dbReference type="ChEBI" id="CHEBI:18420"/>
    </cofactor>
</comment>
<evidence type="ECO:0000256" key="6">
    <source>
        <dbReference type="ARBA" id="ARBA00023277"/>
    </source>
</evidence>
<dbReference type="NCBIfam" id="TIGR00213">
    <property type="entry name" value="GmhB_yaeD"/>
    <property type="match status" value="1"/>
</dbReference>
<dbReference type="InterPro" id="IPR006543">
    <property type="entry name" value="Histidinol-phos"/>
</dbReference>
<reference evidence="14 15" key="1">
    <citation type="submission" date="2018-03" db="EMBL/GenBank/DDBJ databases">
        <title>Comparative genomics illustrates the genes involved in a hyperalkaliphilic mechanisms of Serpentinomonas isolated from highly-alkaline calcium-rich serpentinized springs.</title>
        <authorList>
            <person name="Suzuki S."/>
            <person name="Ishii S."/>
            <person name="Walworth N."/>
            <person name="Bird L."/>
            <person name="Kuenen J.G."/>
            <person name="Nealson K.H."/>
        </authorList>
    </citation>
    <scope>NUCLEOTIDE SEQUENCE [LARGE SCALE GENOMIC DNA]</scope>
    <source>
        <strain evidence="14 15">83</strain>
    </source>
</reference>
<evidence type="ECO:0000256" key="7">
    <source>
        <dbReference type="ARBA" id="ARBA00031828"/>
    </source>
</evidence>
<feature type="binding site" evidence="13">
    <location>
        <position position="147"/>
    </location>
    <ligand>
        <name>Mg(2+)</name>
        <dbReference type="ChEBI" id="CHEBI:18420"/>
    </ligand>
</feature>
<evidence type="ECO:0000256" key="5">
    <source>
        <dbReference type="ARBA" id="ARBA00022833"/>
    </source>
</evidence>
<evidence type="ECO:0000256" key="13">
    <source>
        <dbReference type="PIRSR" id="PIRSR004682-4"/>
    </source>
</evidence>
<evidence type="ECO:0000256" key="2">
    <source>
        <dbReference type="ARBA" id="ARBA00022490"/>
    </source>
</evidence>
<dbReference type="Gene3D" id="3.40.50.1000">
    <property type="entry name" value="HAD superfamily/HAD-like"/>
    <property type="match status" value="1"/>
</dbReference>
<feature type="binding site" evidence="13">
    <location>
        <position position="146"/>
    </location>
    <ligand>
        <name>Mg(2+)</name>
        <dbReference type="ChEBI" id="CHEBI:18420"/>
    </ligand>
</feature>
<feature type="binding site" evidence="13">
    <location>
        <position position="21"/>
    </location>
    <ligand>
        <name>Mg(2+)</name>
        <dbReference type="ChEBI" id="CHEBI:18420"/>
    </ligand>
</feature>
<evidence type="ECO:0000256" key="8">
    <source>
        <dbReference type="ARBA" id="ARBA00061616"/>
    </source>
</evidence>
<feature type="site" description="Contributes to substrate recognition" evidence="12">
    <location>
        <position position="120"/>
    </location>
</feature>
<dbReference type="SUPFAM" id="SSF56784">
    <property type="entry name" value="HAD-like"/>
    <property type="match status" value="1"/>
</dbReference>
<feature type="active site" description="Proton donor" evidence="10">
    <location>
        <position position="23"/>
    </location>
</feature>
<dbReference type="FunFam" id="3.40.50.1000:FF:000037">
    <property type="entry name" value="D,D-heptose 1,7-bisphosphate phosphatase"/>
    <property type="match status" value="1"/>
</dbReference>
<keyword evidence="2 9" id="KW-0963">Cytoplasm</keyword>
<dbReference type="InterPro" id="IPR023214">
    <property type="entry name" value="HAD_sf"/>
</dbReference>
<evidence type="ECO:0000256" key="4">
    <source>
        <dbReference type="ARBA" id="ARBA00022801"/>
    </source>
</evidence>
<feature type="binding site" evidence="11">
    <location>
        <position position="147"/>
    </location>
    <ligand>
        <name>substrate</name>
    </ligand>
</feature>
<dbReference type="NCBIfam" id="TIGR01662">
    <property type="entry name" value="HAD-SF-IIIA"/>
    <property type="match status" value="1"/>
</dbReference>
<dbReference type="GO" id="GO:0046872">
    <property type="term" value="F:metal ion binding"/>
    <property type="evidence" value="ECO:0007669"/>
    <property type="project" value="UniProtKB-KW"/>
</dbReference>
<comment type="cofactor">
    <cofactor evidence="13">
        <name>Zn(2+)</name>
        <dbReference type="ChEBI" id="CHEBI:29105"/>
    </cofactor>
</comment>
<sequence length="196" mass="20616">MRAGDGTEASAATPRKAAFLDRDGVINRDRAYVSRWEDFEFVPGAVDAMRRLKKAGYALVVVTNQSGIARGYYSEAQYQALTAAMQQALLDAGAAVDAVYHCPHHPKGKVAELAIDCDCRKPAPGMILRAAKELNLSLADSILVGDKPSDIEAARAAGVGRAYIVQSDNAESTTGLAGADAAHADLQSCVAALLPD</sequence>
<keyword evidence="6 9" id="KW-0119">Carbohydrate metabolism</keyword>
<comment type="similarity">
    <text evidence="8 9">Belongs to the gmhB family.</text>
</comment>
<dbReference type="InterPro" id="IPR004446">
    <property type="entry name" value="Heptose_bisP_phosphatase"/>
</dbReference>
<feature type="binding site" evidence="13">
    <location>
        <position position="117"/>
    </location>
    <ligand>
        <name>Zn(2+)</name>
        <dbReference type="ChEBI" id="CHEBI:29105"/>
    </ligand>
</feature>
<dbReference type="PANTHER" id="PTHR42891:SF1">
    <property type="entry name" value="D-GLYCERO-BETA-D-MANNO-HEPTOSE-1,7-BISPHOSPHATE 7-PHOSPHATASE"/>
    <property type="match status" value="1"/>
</dbReference>
<evidence type="ECO:0000256" key="12">
    <source>
        <dbReference type="PIRSR" id="PIRSR004682-3"/>
    </source>
</evidence>
<dbReference type="InterPro" id="IPR036412">
    <property type="entry name" value="HAD-like_sf"/>
</dbReference>
<dbReference type="PANTHER" id="PTHR42891">
    <property type="entry name" value="D-GLYCERO-BETA-D-MANNO-HEPTOSE-1,7-BISPHOSPHATE 7-PHOSPHATASE"/>
    <property type="match status" value="1"/>
</dbReference>
<evidence type="ECO:0000313" key="14">
    <source>
        <dbReference type="EMBL" id="PRD69394.1"/>
    </source>
</evidence>
<feature type="binding site" evidence="11">
    <location>
        <begin position="63"/>
        <end position="66"/>
    </location>
    <ligand>
        <name>substrate</name>
    </ligand>
</feature>
<organism evidence="14 15">
    <name type="scientific">Malikia spinosa</name>
    <dbReference type="NCBI Taxonomy" id="86180"/>
    <lineage>
        <taxon>Bacteria</taxon>
        <taxon>Pseudomonadati</taxon>
        <taxon>Pseudomonadota</taxon>
        <taxon>Betaproteobacteria</taxon>
        <taxon>Burkholderiales</taxon>
        <taxon>Comamonadaceae</taxon>
        <taxon>Malikia</taxon>
    </lineage>
</organism>
<dbReference type="NCBIfam" id="TIGR01656">
    <property type="entry name" value="Histidinol-ppas"/>
    <property type="match status" value="1"/>
</dbReference>
<gene>
    <name evidence="14" type="ORF">C6P61_06950</name>
</gene>
<feature type="binding site" evidence="13">
    <location>
        <position position="104"/>
    </location>
    <ligand>
        <name>Zn(2+)</name>
        <dbReference type="ChEBI" id="CHEBI:29105"/>
    </ligand>
</feature>
<evidence type="ECO:0000256" key="9">
    <source>
        <dbReference type="PIRNR" id="PIRNR004682"/>
    </source>
</evidence>
<feature type="binding site" evidence="11">
    <location>
        <begin position="29"/>
        <end position="32"/>
    </location>
    <ligand>
        <name>substrate</name>
    </ligand>
</feature>
<name>A0A2S9KG44_9BURK</name>
<keyword evidence="5 13" id="KW-0862">Zinc</keyword>
<dbReference type="EMBL" id="PVLR01000016">
    <property type="protein sequence ID" value="PRD69394.1"/>
    <property type="molecule type" value="Genomic_DNA"/>
</dbReference>
<keyword evidence="13" id="KW-0460">Magnesium</keyword>
<feature type="binding site" evidence="11">
    <location>
        <begin position="21"/>
        <end position="23"/>
    </location>
    <ligand>
        <name>substrate</name>
    </ligand>
</feature>
<accession>A0A2S9KG44</accession>
<feature type="binding site" evidence="13">
    <location>
        <position position="119"/>
    </location>
    <ligand>
        <name>Zn(2+)</name>
        <dbReference type="ChEBI" id="CHEBI:29105"/>
    </ligand>
</feature>
<feature type="site" description="Stabilizes the phosphoryl group" evidence="12">
    <location>
        <position position="63"/>
    </location>
</feature>
<keyword evidence="4 9" id="KW-0378">Hydrolase</keyword>
<comment type="caution">
    <text evidence="14">The sequence shown here is derived from an EMBL/GenBank/DDBJ whole genome shotgun (WGS) entry which is preliminary data.</text>
</comment>
<dbReference type="EC" id="3.1.3.-" evidence="9"/>
<evidence type="ECO:0000256" key="11">
    <source>
        <dbReference type="PIRSR" id="PIRSR004682-2"/>
    </source>
</evidence>
<dbReference type="CDD" id="cd07503">
    <property type="entry name" value="HAD_HisB-N"/>
    <property type="match status" value="1"/>
</dbReference>
<feature type="site" description="Stabilizes the phosphoryl group" evidence="12">
    <location>
        <position position="121"/>
    </location>
</feature>
<keyword evidence="3 13" id="KW-0479">Metal-binding</keyword>
<dbReference type="InterPro" id="IPR006549">
    <property type="entry name" value="HAD-SF_hydro_IIIA"/>
</dbReference>
<feature type="active site" description="Nucleophile" evidence="10">
    <location>
        <position position="21"/>
    </location>
</feature>
<feature type="binding site" evidence="13">
    <location>
        <position position="23"/>
    </location>
    <ligand>
        <name>Mg(2+)</name>
        <dbReference type="ChEBI" id="CHEBI:18420"/>
    </ligand>
</feature>
<proteinExistence type="inferred from homology"/>
<dbReference type="AlphaFoldDB" id="A0A2S9KG44"/>
<evidence type="ECO:0000256" key="3">
    <source>
        <dbReference type="ARBA" id="ARBA00022723"/>
    </source>
</evidence>
<evidence type="ECO:0000313" key="15">
    <source>
        <dbReference type="Proteomes" id="UP000238326"/>
    </source>
</evidence>
<dbReference type="GO" id="GO:0016791">
    <property type="term" value="F:phosphatase activity"/>
    <property type="evidence" value="ECO:0007669"/>
    <property type="project" value="InterPro"/>
</dbReference>
<dbReference type="Pfam" id="PF00702">
    <property type="entry name" value="Hydrolase"/>
    <property type="match status" value="1"/>
</dbReference>
<dbReference type="GO" id="GO:0005737">
    <property type="term" value="C:cytoplasm"/>
    <property type="evidence" value="ECO:0007669"/>
    <property type="project" value="UniProtKB-SubCell"/>
</dbReference>
<keyword evidence="15" id="KW-1185">Reference proteome</keyword>
<dbReference type="NCBIfam" id="NF006506">
    <property type="entry name" value="PRK08942.1"/>
    <property type="match status" value="1"/>
</dbReference>